<gene>
    <name evidence="7" type="primary">rplR</name>
    <name evidence="8" type="ORF">COT89_02660</name>
</gene>
<evidence type="ECO:0000256" key="7">
    <source>
        <dbReference type="HAMAP-Rule" id="MF_01337"/>
    </source>
</evidence>
<dbReference type="GO" id="GO:0003735">
    <property type="term" value="F:structural constituent of ribosome"/>
    <property type="evidence" value="ECO:0007669"/>
    <property type="project" value="InterPro"/>
</dbReference>
<evidence type="ECO:0000313" key="9">
    <source>
        <dbReference type="Proteomes" id="UP000231466"/>
    </source>
</evidence>
<dbReference type="GO" id="GO:0022625">
    <property type="term" value="C:cytosolic large ribosomal subunit"/>
    <property type="evidence" value="ECO:0007669"/>
    <property type="project" value="TreeGrafter"/>
</dbReference>
<dbReference type="PANTHER" id="PTHR12899:SF3">
    <property type="entry name" value="LARGE RIBOSOMAL SUBUNIT PROTEIN UL18M"/>
    <property type="match status" value="1"/>
</dbReference>
<dbReference type="GO" id="GO:0008097">
    <property type="term" value="F:5S rRNA binding"/>
    <property type="evidence" value="ECO:0007669"/>
    <property type="project" value="TreeGrafter"/>
</dbReference>
<comment type="similarity">
    <text evidence="1 7">Belongs to the universal ribosomal protein uL18 family.</text>
</comment>
<dbReference type="InterPro" id="IPR004389">
    <property type="entry name" value="Ribosomal_uL18_bac-type"/>
</dbReference>
<comment type="subunit">
    <text evidence="7">Part of the 50S ribosomal subunit; part of the 5S rRNA/L5/L18/L25 subcomplex. Contacts the 5S and 23S rRNAs.</text>
</comment>
<evidence type="ECO:0000256" key="2">
    <source>
        <dbReference type="ARBA" id="ARBA00022730"/>
    </source>
</evidence>
<dbReference type="HAMAP" id="MF_01337_B">
    <property type="entry name" value="Ribosomal_uL18_B"/>
    <property type="match status" value="1"/>
</dbReference>
<protein>
    <recommendedName>
        <fullName evidence="6 7">Large ribosomal subunit protein uL18</fullName>
    </recommendedName>
</protein>
<dbReference type="Pfam" id="PF00861">
    <property type="entry name" value="Ribosomal_L18p"/>
    <property type="match status" value="1"/>
</dbReference>
<keyword evidence="3 7" id="KW-0694">RNA-binding</keyword>
<accession>A0A2H0VFB5</accession>
<evidence type="ECO:0000256" key="3">
    <source>
        <dbReference type="ARBA" id="ARBA00022884"/>
    </source>
</evidence>
<keyword evidence="5 7" id="KW-0687">Ribonucleoprotein</keyword>
<dbReference type="EMBL" id="PFAH01000009">
    <property type="protein sequence ID" value="PIR97788.1"/>
    <property type="molecule type" value="Genomic_DNA"/>
</dbReference>
<dbReference type="AlphaFoldDB" id="A0A2H0VFB5"/>
<evidence type="ECO:0000256" key="5">
    <source>
        <dbReference type="ARBA" id="ARBA00023274"/>
    </source>
</evidence>
<organism evidence="8 9">
    <name type="scientific">Candidatus Colwellbacteria bacterium CG10_big_fil_rev_8_21_14_0_10_42_22</name>
    <dbReference type="NCBI Taxonomy" id="1974540"/>
    <lineage>
        <taxon>Bacteria</taxon>
        <taxon>Candidatus Colwelliibacteriota</taxon>
    </lineage>
</organism>
<evidence type="ECO:0000256" key="4">
    <source>
        <dbReference type="ARBA" id="ARBA00022980"/>
    </source>
</evidence>
<sequence length="116" mass="13084">MKTTKKALNRNLRQKRVRAKISGIPERPRMSVFKSLKNMEVQLIDDTLGKTLVRASSKEIKSKGNKTAVAMELGKLIAKKAKENSISTVVFDRRHYKYHGRVKALADSAREGGLNF</sequence>
<dbReference type="Proteomes" id="UP000231466">
    <property type="component" value="Unassembled WGS sequence"/>
</dbReference>
<dbReference type="GO" id="GO:0006412">
    <property type="term" value="P:translation"/>
    <property type="evidence" value="ECO:0007669"/>
    <property type="project" value="UniProtKB-UniRule"/>
</dbReference>
<evidence type="ECO:0000256" key="6">
    <source>
        <dbReference type="ARBA" id="ARBA00035197"/>
    </source>
</evidence>
<evidence type="ECO:0000313" key="8">
    <source>
        <dbReference type="EMBL" id="PIR97788.1"/>
    </source>
</evidence>
<dbReference type="InterPro" id="IPR005484">
    <property type="entry name" value="Ribosomal_uL18_bac/plant/anim"/>
</dbReference>
<comment type="caution">
    <text evidence="8">The sequence shown here is derived from an EMBL/GenBank/DDBJ whole genome shotgun (WGS) entry which is preliminary data.</text>
</comment>
<name>A0A2H0VFB5_9BACT</name>
<dbReference type="SUPFAM" id="SSF53137">
    <property type="entry name" value="Translational machinery components"/>
    <property type="match status" value="1"/>
</dbReference>
<evidence type="ECO:0000256" key="1">
    <source>
        <dbReference type="ARBA" id="ARBA00007116"/>
    </source>
</evidence>
<keyword evidence="2 7" id="KW-0699">rRNA-binding</keyword>
<dbReference type="PANTHER" id="PTHR12899">
    <property type="entry name" value="39S RIBOSOMAL PROTEIN L18, MITOCHONDRIAL"/>
    <property type="match status" value="1"/>
</dbReference>
<dbReference type="FunFam" id="3.30.420.100:FF:000001">
    <property type="entry name" value="50S ribosomal protein L18"/>
    <property type="match status" value="1"/>
</dbReference>
<keyword evidence="4 7" id="KW-0689">Ribosomal protein</keyword>
<comment type="function">
    <text evidence="7">This is one of the proteins that bind and probably mediate the attachment of the 5S RNA into the large ribosomal subunit, where it forms part of the central protuberance.</text>
</comment>
<dbReference type="CDD" id="cd00432">
    <property type="entry name" value="Ribosomal_L18_L5e"/>
    <property type="match status" value="1"/>
</dbReference>
<reference evidence="9" key="1">
    <citation type="submission" date="2017-09" db="EMBL/GenBank/DDBJ databases">
        <title>Depth-based differentiation of microbial function through sediment-hosted aquifers and enrichment of novel symbionts in the deep terrestrial subsurface.</title>
        <authorList>
            <person name="Probst A.J."/>
            <person name="Ladd B."/>
            <person name="Jarett J.K."/>
            <person name="Geller-Mcgrath D.E."/>
            <person name="Sieber C.M.K."/>
            <person name="Emerson J.B."/>
            <person name="Anantharaman K."/>
            <person name="Thomas B.C."/>
            <person name="Malmstrom R."/>
            <person name="Stieglmeier M."/>
            <person name="Klingl A."/>
            <person name="Woyke T."/>
            <person name="Ryan C.M."/>
            <person name="Banfield J.F."/>
        </authorList>
    </citation>
    <scope>NUCLEOTIDE SEQUENCE [LARGE SCALE GENOMIC DNA]</scope>
</reference>
<dbReference type="Gene3D" id="3.30.420.100">
    <property type="match status" value="1"/>
</dbReference>
<dbReference type="InterPro" id="IPR057268">
    <property type="entry name" value="Ribosomal_L18"/>
</dbReference>
<proteinExistence type="inferred from homology"/>
<dbReference type="NCBIfam" id="TIGR00060">
    <property type="entry name" value="L18_bact"/>
    <property type="match status" value="1"/>
</dbReference>